<name>A0A927C324_9GAMM</name>
<sequence>MKASPYKTALLKVPSPKHAIPKFSLIKSLSLIAAAVILTACVPSAGKDGESASVSQTDALSDTNALAYTQYPAPHSQPTAQEMAVRHMAGQSFQAAKMAYEARPYISPQPHIGATYHGAGSNQDQYDTQSETGFSDPMLNPLSTFGLDVDTASYSNVRRFILDGQLPPSDAVRVEEMLNYFDYPISKLATSEHPVQIQTELGATPWNPKTRLAMVQVVTKKAEALEKRPNRFVFLVDTSGSMQGPDRLPLLKKAFQALVEQLGPNDRVAIVAYAGSAGVVLPSVSGNEKTAILQALQSLQSGGSTAGAAGIEEAYRLAHNQFDSKANNRVILATDGDFNVGLRHSGDLVDLIEKQRDSGIYLTVLGFGRGNLGDSRMHNIADHGDGNYYYIDSELEARRVLVSKLPQTLLTAARDVKLQVEFNPQQVARYRLLGYENRRLAAEDFRDDKKDAGELGAGQIVTALYEVEPRTPDSVVEPSLRYQDKTLRKGKGDELMQISLRYRPLEGGAGREMTQTLNATDAKKQNNNLAWAAAVAEFGLILSDSDYKADASLTRLLPEVEKLVNAKDAQQSEFVSLVRQAMILNQQTAQAGEHIRPRPLPQPLLQRVH</sequence>
<dbReference type="Gene3D" id="3.40.50.410">
    <property type="entry name" value="von Willebrand factor, type A domain"/>
    <property type="match status" value="1"/>
</dbReference>
<dbReference type="SUPFAM" id="SSF53300">
    <property type="entry name" value="vWA-like"/>
    <property type="match status" value="1"/>
</dbReference>
<keyword evidence="4" id="KW-1185">Reference proteome</keyword>
<dbReference type="Proteomes" id="UP000610558">
    <property type="component" value="Unassembled WGS sequence"/>
</dbReference>
<dbReference type="PROSITE" id="PS50234">
    <property type="entry name" value="VWFA"/>
    <property type="match status" value="1"/>
</dbReference>
<dbReference type="InterPro" id="IPR051266">
    <property type="entry name" value="CLCR"/>
</dbReference>
<organism evidence="3 4">
    <name type="scientific">Spongiibacter pelagi</name>
    <dbReference type="NCBI Taxonomy" id="2760804"/>
    <lineage>
        <taxon>Bacteria</taxon>
        <taxon>Pseudomonadati</taxon>
        <taxon>Pseudomonadota</taxon>
        <taxon>Gammaproteobacteria</taxon>
        <taxon>Cellvibrionales</taxon>
        <taxon>Spongiibacteraceae</taxon>
        <taxon>Spongiibacter</taxon>
    </lineage>
</organism>
<proteinExistence type="predicted"/>
<accession>A0A927C324</accession>
<evidence type="ECO:0000313" key="3">
    <source>
        <dbReference type="EMBL" id="MBD2859238.1"/>
    </source>
</evidence>
<dbReference type="EMBL" id="JACXLD010000004">
    <property type="protein sequence ID" value="MBD2859238.1"/>
    <property type="molecule type" value="Genomic_DNA"/>
</dbReference>
<protein>
    <submittedName>
        <fullName evidence="3">VWA domain-containing protein</fullName>
    </submittedName>
</protein>
<dbReference type="PANTHER" id="PTHR10579">
    <property type="entry name" value="CALCIUM-ACTIVATED CHLORIDE CHANNEL REGULATOR"/>
    <property type="match status" value="1"/>
</dbReference>
<feature type="domain" description="VWFA" evidence="2">
    <location>
        <begin position="231"/>
        <end position="409"/>
    </location>
</feature>
<dbReference type="InterPro" id="IPR002035">
    <property type="entry name" value="VWF_A"/>
</dbReference>
<dbReference type="SMART" id="SM00327">
    <property type="entry name" value="VWA"/>
    <property type="match status" value="1"/>
</dbReference>
<dbReference type="CDD" id="cd01465">
    <property type="entry name" value="vWA_subgroup"/>
    <property type="match status" value="1"/>
</dbReference>
<dbReference type="RefSeq" id="WP_190764817.1">
    <property type="nucleotide sequence ID" value="NZ_JACXLD010000004.1"/>
</dbReference>
<dbReference type="Pfam" id="PF00092">
    <property type="entry name" value="VWA"/>
    <property type="match status" value="1"/>
</dbReference>
<evidence type="ECO:0000256" key="1">
    <source>
        <dbReference type="SAM" id="MobiDB-lite"/>
    </source>
</evidence>
<dbReference type="Pfam" id="PF12034">
    <property type="entry name" value="YfbK_C"/>
    <property type="match status" value="1"/>
</dbReference>
<dbReference type="InterPro" id="IPR022156">
    <property type="entry name" value="Uncharacterised_YfbK_N"/>
</dbReference>
<evidence type="ECO:0000313" key="4">
    <source>
        <dbReference type="Proteomes" id="UP000610558"/>
    </source>
</evidence>
<dbReference type="Pfam" id="PF12450">
    <property type="entry name" value="vWF_A"/>
    <property type="match status" value="1"/>
</dbReference>
<dbReference type="InterPro" id="IPR021908">
    <property type="entry name" value="YfbK_C"/>
</dbReference>
<comment type="caution">
    <text evidence="3">The sequence shown here is derived from an EMBL/GenBank/DDBJ whole genome shotgun (WGS) entry which is preliminary data.</text>
</comment>
<dbReference type="InterPro" id="IPR036465">
    <property type="entry name" value="vWFA_dom_sf"/>
</dbReference>
<evidence type="ECO:0000259" key="2">
    <source>
        <dbReference type="PROSITE" id="PS50234"/>
    </source>
</evidence>
<feature type="region of interest" description="Disordered" evidence="1">
    <location>
        <begin position="589"/>
        <end position="609"/>
    </location>
</feature>
<dbReference type="AlphaFoldDB" id="A0A927C324"/>
<dbReference type="PANTHER" id="PTHR10579:SF43">
    <property type="entry name" value="ZINC FINGER (C3HC4-TYPE RING FINGER) FAMILY PROTEIN"/>
    <property type="match status" value="1"/>
</dbReference>
<gene>
    <name evidence="3" type="ORF">IB286_09485</name>
</gene>
<reference evidence="3" key="1">
    <citation type="submission" date="2020-09" db="EMBL/GenBank/DDBJ databases">
        <authorList>
            <person name="Yoon J.-W."/>
        </authorList>
    </citation>
    <scope>NUCLEOTIDE SEQUENCE</scope>
    <source>
        <strain evidence="3">KMU-158</strain>
    </source>
</reference>